<keyword evidence="5" id="KW-1185">Reference proteome</keyword>
<dbReference type="GO" id="GO:0005737">
    <property type="term" value="C:cytoplasm"/>
    <property type="evidence" value="ECO:0007669"/>
    <property type="project" value="TreeGrafter"/>
</dbReference>
<dbReference type="InterPro" id="IPR002562">
    <property type="entry name" value="3'-5'_exonuclease_dom"/>
</dbReference>
<dbReference type="Pfam" id="PF01612">
    <property type="entry name" value="DNA_pol_A_exo1"/>
    <property type="match status" value="1"/>
</dbReference>
<evidence type="ECO:0000313" key="4">
    <source>
        <dbReference type="EMBL" id="KAK1616236.1"/>
    </source>
</evidence>
<dbReference type="EMBL" id="JAUUTY010000006">
    <property type="protein sequence ID" value="KAK1616236.1"/>
    <property type="molecule type" value="Genomic_DNA"/>
</dbReference>
<dbReference type="AlphaFoldDB" id="A0AAD8VSI2"/>
<dbReference type="InterPro" id="IPR012337">
    <property type="entry name" value="RNaseH-like_sf"/>
</dbReference>
<dbReference type="InterPro" id="IPR036397">
    <property type="entry name" value="RNaseH_sf"/>
</dbReference>
<dbReference type="GO" id="GO:0006139">
    <property type="term" value="P:nucleobase-containing compound metabolic process"/>
    <property type="evidence" value="ECO:0007669"/>
    <property type="project" value="InterPro"/>
</dbReference>
<evidence type="ECO:0000256" key="2">
    <source>
        <dbReference type="ARBA" id="ARBA00022801"/>
    </source>
</evidence>
<dbReference type="SUPFAM" id="SSF53098">
    <property type="entry name" value="Ribonuclease H-like"/>
    <property type="match status" value="1"/>
</dbReference>
<accession>A0AAD8VSI2</accession>
<comment type="caution">
    <text evidence="4">The sequence shown here is derived from an EMBL/GenBank/DDBJ whole genome shotgun (WGS) entry which is preliminary data.</text>
</comment>
<dbReference type="Proteomes" id="UP001231189">
    <property type="component" value="Unassembled WGS sequence"/>
</dbReference>
<evidence type="ECO:0000259" key="3">
    <source>
        <dbReference type="SMART" id="SM00474"/>
    </source>
</evidence>
<keyword evidence="2" id="KW-0378">Hydrolase</keyword>
<dbReference type="SMART" id="SM00474">
    <property type="entry name" value="35EXOc"/>
    <property type="match status" value="1"/>
</dbReference>
<gene>
    <name evidence="4" type="ORF">QYE76_021753</name>
</gene>
<keyword evidence="1" id="KW-0540">Nuclease</keyword>
<dbReference type="GO" id="GO:0003676">
    <property type="term" value="F:nucleic acid binding"/>
    <property type="evidence" value="ECO:0007669"/>
    <property type="project" value="InterPro"/>
</dbReference>
<evidence type="ECO:0000313" key="5">
    <source>
        <dbReference type="Proteomes" id="UP001231189"/>
    </source>
</evidence>
<dbReference type="CDD" id="cd06141">
    <property type="entry name" value="WRN_exo"/>
    <property type="match status" value="1"/>
</dbReference>
<dbReference type="PANTHER" id="PTHR13620">
    <property type="entry name" value="3-5 EXONUCLEASE"/>
    <property type="match status" value="1"/>
</dbReference>
<organism evidence="4 5">
    <name type="scientific">Lolium multiflorum</name>
    <name type="common">Italian ryegrass</name>
    <name type="synonym">Lolium perenne subsp. multiflorum</name>
    <dbReference type="NCBI Taxonomy" id="4521"/>
    <lineage>
        <taxon>Eukaryota</taxon>
        <taxon>Viridiplantae</taxon>
        <taxon>Streptophyta</taxon>
        <taxon>Embryophyta</taxon>
        <taxon>Tracheophyta</taxon>
        <taxon>Spermatophyta</taxon>
        <taxon>Magnoliopsida</taxon>
        <taxon>Liliopsida</taxon>
        <taxon>Poales</taxon>
        <taxon>Poaceae</taxon>
        <taxon>BOP clade</taxon>
        <taxon>Pooideae</taxon>
        <taxon>Poodae</taxon>
        <taxon>Poeae</taxon>
        <taxon>Poeae Chloroplast Group 2 (Poeae type)</taxon>
        <taxon>Loliodinae</taxon>
        <taxon>Loliinae</taxon>
        <taxon>Lolium</taxon>
    </lineage>
</organism>
<dbReference type="Gene3D" id="3.30.420.10">
    <property type="entry name" value="Ribonuclease H-like superfamily/Ribonuclease H"/>
    <property type="match status" value="1"/>
</dbReference>
<dbReference type="FunFam" id="3.30.420.10:FF:000054">
    <property type="entry name" value="Werner Syndrome-like exonuclease"/>
    <property type="match status" value="1"/>
</dbReference>
<evidence type="ECO:0000256" key="1">
    <source>
        <dbReference type="ARBA" id="ARBA00022722"/>
    </source>
</evidence>
<name>A0AAD8VSI2_LOLMU</name>
<dbReference type="GO" id="GO:0008408">
    <property type="term" value="F:3'-5' exonuclease activity"/>
    <property type="evidence" value="ECO:0007669"/>
    <property type="project" value="InterPro"/>
</dbReference>
<reference evidence="4" key="1">
    <citation type="submission" date="2023-07" db="EMBL/GenBank/DDBJ databases">
        <title>A chromosome-level genome assembly of Lolium multiflorum.</title>
        <authorList>
            <person name="Chen Y."/>
            <person name="Copetti D."/>
            <person name="Kolliker R."/>
            <person name="Studer B."/>
        </authorList>
    </citation>
    <scope>NUCLEOTIDE SEQUENCE</scope>
    <source>
        <strain evidence="4">02402/16</strain>
        <tissue evidence="4">Leaf</tissue>
    </source>
</reference>
<protein>
    <recommendedName>
        <fullName evidence="3">3'-5' exonuclease domain-containing protein</fullName>
    </recommendedName>
</protein>
<sequence length="209" mass="24099">MATSITANFGGGNYMVAFDEDDIFTTYTASGDTVNNWLSLIYRIHRRRLDRLIVGLDVEWRPSFTRGVPRGPVALLQICVGRRCLVFQILRADYIPDALHDFLEDDRFTFVGVGIHGDVGKLRHEYGLEVRSWQDLRLFPTEKLEKPALESAGLQTLVWEVMEVWPEKPHHVRVSDWDAPRLTGEQLKYACADAFMSFEVGRRLYDDDY</sequence>
<dbReference type="PANTHER" id="PTHR13620:SF105">
    <property type="entry name" value="OS01G0737700 PROTEIN"/>
    <property type="match status" value="1"/>
</dbReference>
<dbReference type="GO" id="GO:0005634">
    <property type="term" value="C:nucleus"/>
    <property type="evidence" value="ECO:0007669"/>
    <property type="project" value="TreeGrafter"/>
</dbReference>
<proteinExistence type="predicted"/>
<dbReference type="InterPro" id="IPR051132">
    <property type="entry name" value="3-5_Exonuclease_domain"/>
</dbReference>
<feature type="domain" description="3'-5' exonuclease" evidence="3">
    <location>
        <begin position="25"/>
        <end position="209"/>
    </location>
</feature>